<dbReference type="EMBL" id="KI517392">
    <property type="protein sequence ID" value="ESQ51030.1"/>
    <property type="molecule type" value="Genomic_DNA"/>
</dbReference>
<dbReference type="KEGG" id="eus:EUTSA_v10023069mg"/>
<protein>
    <submittedName>
        <fullName evidence="2">Uncharacterized protein</fullName>
    </submittedName>
</protein>
<dbReference type="Gramene" id="ESQ51030">
    <property type="protein sequence ID" value="ESQ51030"/>
    <property type="gene ID" value="EUTSA_v10023069mg"/>
</dbReference>
<reference evidence="2 3" key="1">
    <citation type="journal article" date="2013" name="Front. Plant Sci.">
        <title>The Reference Genome of the Halophytic Plant Eutrema salsugineum.</title>
        <authorList>
            <person name="Yang R."/>
            <person name="Jarvis D.E."/>
            <person name="Chen H."/>
            <person name="Beilstein M.A."/>
            <person name="Grimwood J."/>
            <person name="Jenkins J."/>
            <person name="Shu S."/>
            <person name="Prochnik S."/>
            <person name="Xin M."/>
            <person name="Ma C."/>
            <person name="Schmutz J."/>
            <person name="Wing R.A."/>
            <person name="Mitchell-Olds T."/>
            <person name="Schumaker K.S."/>
            <person name="Wang X."/>
        </authorList>
    </citation>
    <scope>NUCLEOTIDE SEQUENCE [LARGE SCALE GENOMIC DNA]</scope>
</reference>
<keyword evidence="3" id="KW-1185">Reference proteome</keyword>
<dbReference type="OrthoDB" id="1039495at2759"/>
<keyword evidence="1" id="KW-0732">Signal</keyword>
<feature type="signal peptide" evidence="1">
    <location>
        <begin position="1"/>
        <end position="28"/>
    </location>
</feature>
<evidence type="ECO:0000313" key="2">
    <source>
        <dbReference type="EMBL" id="ESQ51030.1"/>
    </source>
</evidence>
<accession>V4LKJ3</accession>
<dbReference type="Proteomes" id="UP000030689">
    <property type="component" value="Unassembled WGS sequence"/>
</dbReference>
<name>V4LKJ3_EUTSA</name>
<feature type="chain" id="PRO_5004721928" evidence="1">
    <location>
        <begin position="29"/>
        <end position="82"/>
    </location>
</feature>
<evidence type="ECO:0000313" key="3">
    <source>
        <dbReference type="Proteomes" id="UP000030689"/>
    </source>
</evidence>
<sequence length="82" mass="9039">MNNLRVTIAVLLVTLVFTSTFSNSKVEAKEEIIISFKCKKQSECLTNIACEACVDCRCDNGLCRCHGFNEEVRTPTVAPLPA</sequence>
<evidence type="ECO:0000256" key="1">
    <source>
        <dbReference type="SAM" id="SignalP"/>
    </source>
</evidence>
<dbReference type="AlphaFoldDB" id="V4LKJ3"/>
<gene>
    <name evidence="2" type="ORF">EUTSA_v10023069mg</name>
</gene>
<dbReference type="OMA" id="TFTCKKK"/>
<proteinExistence type="predicted"/>
<organism evidence="2 3">
    <name type="scientific">Eutrema salsugineum</name>
    <name type="common">Saltwater cress</name>
    <name type="synonym">Sisymbrium salsugineum</name>
    <dbReference type="NCBI Taxonomy" id="72664"/>
    <lineage>
        <taxon>Eukaryota</taxon>
        <taxon>Viridiplantae</taxon>
        <taxon>Streptophyta</taxon>
        <taxon>Embryophyta</taxon>
        <taxon>Tracheophyta</taxon>
        <taxon>Spermatophyta</taxon>
        <taxon>Magnoliopsida</taxon>
        <taxon>eudicotyledons</taxon>
        <taxon>Gunneridae</taxon>
        <taxon>Pentapetalae</taxon>
        <taxon>rosids</taxon>
        <taxon>malvids</taxon>
        <taxon>Brassicales</taxon>
        <taxon>Brassicaceae</taxon>
        <taxon>Eutremeae</taxon>
        <taxon>Eutrema</taxon>
    </lineage>
</organism>